<dbReference type="SUPFAM" id="SSF51556">
    <property type="entry name" value="Metallo-dependent hydrolases"/>
    <property type="match status" value="1"/>
</dbReference>
<dbReference type="InterPro" id="IPR032466">
    <property type="entry name" value="Metal_Hydrolase"/>
</dbReference>
<dbReference type="Pfam" id="PF01979">
    <property type="entry name" value="Amidohydro_1"/>
    <property type="match status" value="1"/>
</dbReference>
<evidence type="ECO:0000259" key="6">
    <source>
        <dbReference type="Pfam" id="PF01979"/>
    </source>
</evidence>
<gene>
    <name evidence="7" type="primary">nagA</name>
    <name evidence="7" type="ORF">LZC94_00235</name>
</gene>
<dbReference type="CDD" id="cd00854">
    <property type="entry name" value="NagA"/>
    <property type="match status" value="1"/>
</dbReference>
<feature type="domain" description="Amidohydrolase-related" evidence="6">
    <location>
        <begin position="51"/>
        <end position="360"/>
    </location>
</feature>
<sequence>MTAPAVEKSTTLAGNVLTPSGWVHGQIVFGQRIGLVDGKWPVDPVSNRDPYILPGFIDLHVHGGGGSDVMEGGDAALTIARMHARHGTTAMLATTMTAPSIEIEKALVALAPNCERRASGSARVLGVHLEGPYINSGKLGAQPNYVRIAVAQELERYCTLAPILVMTLAPEVTGHLESIRAIAARGIRVQVGHTAGSYEDSVAALESGASGFTHLFNAMTGMHHREPGAVGAALAHAEYAELIPDLRHVHPGAMRAAFRTIPRLFAVTDSTAAAGMPDGEYRLGSNIVTKCLGAVRLSDGTIAGSALTMDQALRNLVQSVGLSVEDASNRLSFYPAEYLSLKDRGRLQTGAWSDIVVVDRELKVLSVFGEGECLWAR</sequence>
<dbReference type="PIRSF" id="PIRSF038994">
    <property type="entry name" value="NagA"/>
    <property type="match status" value="1"/>
</dbReference>
<evidence type="ECO:0000256" key="4">
    <source>
        <dbReference type="ARBA" id="ARBA00023277"/>
    </source>
</evidence>
<comment type="similarity">
    <text evidence="1 5">Belongs to the metallo-dependent hydrolases superfamily. NagA family.</text>
</comment>
<evidence type="ECO:0000313" key="8">
    <source>
        <dbReference type="Proteomes" id="UP001370348"/>
    </source>
</evidence>
<evidence type="ECO:0000256" key="5">
    <source>
        <dbReference type="PIRNR" id="PIRNR038994"/>
    </source>
</evidence>
<keyword evidence="2" id="KW-0479">Metal-binding</keyword>
<dbReference type="Gene3D" id="2.30.40.10">
    <property type="entry name" value="Urease, subunit C, domain 1"/>
    <property type="match status" value="1"/>
</dbReference>
<dbReference type="GO" id="GO:0008448">
    <property type="term" value="F:N-acetylglucosamine-6-phosphate deacetylase activity"/>
    <property type="evidence" value="ECO:0007669"/>
    <property type="project" value="UniProtKB-EC"/>
</dbReference>
<dbReference type="InterPro" id="IPR006680">
    <property type="entry name" value="Amidohydro-rel"/>
</dbReference>
<proteinExistence type="inferred from homology"/>
<dbReference type="RefSeq" id="WP_394825340.1">
    <property type="nucleotide sequence ID" value="NZ_CP089984.1"/>
</dbReference>
<dbReference type="Proteomes" id="UP001370348">
    <property type="component" value="Chromosome"/>
</dbReference>
<name>A0ABZ2M2Z2_9BACT</name>
<dbReference type="PANTHER" id="PTHR11113">
    <property type="entry name" value="N-ACETYLGLUCOSAMINE-6-PHOSPHATE DEACETYLASE"/>
    <property type="match status" value="1"/>
</dbReference>
<dbReference type="EC" id="3.5.1.25" evidence="7"/>
<accession>A0ABZ2M2Z2</accession>
<evidence type="ECO:0000256" key="1">
    <source>
        <dbReference type="ARBA" id="ARBA00010716"/>
    </source>
</evidence>
<keyword evidence="3 5" id="KW-0378">Hydrolase</keyword>
<organism evidence="7 8">
    <name type="scientific">Pendulispora albinea</name>
    <dbReference type="NCBI Taxonomy" id="2741071"/>
    <lineage>
        <taxon>Bacteria</taxon>
        <taxon>Pseudomonadati</taxon>
        <taxon>Myxococcota</taxon>
        <taxon>Myxococcia</taxon>
        <taxon>Myxococcales</taxon>
        <taxon>Sorangiineae</taxon>
        <taxon>Pendulisporaceae</taxon>
        <taxon>Pendulispora</taxon>
    </lineage>
</organism>
<dbReference type="EMBL" id="CP089984">
    <property type="protein sequence ID" value="WXB15705.1"/>
    <property type="molecule type" value="Genomic_DNA"/>
</dbReference>
<dbReference type="Gene3D" id="3.20.20.140">
    <property type="entry name" value="Metal-dependent hydrolases"/>
    <property type="match status" value="1"/>
</dbReference>
<evidence type="ECO:0000313" key="7">
    <source>
        <dbReference type="EMBL" id="WXB15705.1"/>
    </source>
</evidence>
<dbReference type="InterPro" id="IPR011059">
    <property type="entry name" value="Metal-dep_hydrolase_composite"/>
</dbReference>
<protein>
    <submittedName>
        <fullName evidence="7">N-acetylglucosamine-6-phosphate deacetylase</fullName>
        <ecNumber evidence="7">3.5.1.25</ecNumber>
    </submittedName>
</protein>
<evidence type="ECO:0000256" key="2">
    <source>
        <dbReference type="ARBA" id="ARBA00022723"/>
    </source>
</evidence>
<dbReference type="InterPro" id="IPR003764">
    <property type="entry name" value="GlcNAc_6-P_deAcase"/>
</dbReference>
<dbReference type="NCBIfam" id="TIGR00221">
    <property type="entry name" value="nagA"/>
    <property type="match status" value="1"/>
</dbReference>
<keyword evidence="8" id="KW-1185">Reference proteome</keyword>
<evidence type="ECO:0000256" key="3">
    <source>
        <dbReference type="ARBA" id="ARBA00022801"/>
    </source>
</evidence>
<keyword evidence="4 5" id="KW-0119">Carbohydrate metabolism</keyword>
<dbReference type="PANTHER" id="PTHR11113:SF14">
    <property type="entry name" value="N-ACETYLGLUCOSAMINE-6-PHOSPHATE DEACETYLASE"/>
    <property type="match status" value="1"/>
</dbReference>
<reference evidence="7 8" key="1">
    <citation type="submission" date="2021-12" db="EMBL/GenBank/DDBJ databases">
        <title>Discovery of the Pendulisporaceae a myxobacterial family with distinct sporulation behavior and unique specialized metabolism.</title>
        <authorList>
            <person name="Garcia R."/>
            <person name="Popoff A."/>
            <person name="Bader C.D."/>
            <person name="Loehr J."/>
            <person name="Walesch S."/>
            <person name="Walt C."/>
            <person name="Boldt J."/>
            <person name="Bunk B."/>
            <person name="Haeckl F.J.F.P.J."/>
            <person name="Gunesch A.P."/>
            <person name="Birkelbach J."/>
            <person name="Nuebel U."/>
            <person name="Pietschmann T."/>
            <person name="Bach T."/>
            <person name="Mueller R."/>
        </authorList>
    </citation>
    <scope>NUCLEOTIDE SEQUENCE [LARGE SCALE GENOMIC DNA]</scope>
    <source>
        <strain evidence="7 8">MSr11954</strain>
    </source>
</reference>